<dbReference type="RefSeq" id="WP_090499668.1">
    <property type="nucleotide sequence ID" value="NZ_FNCH01000007.1"/>
</dbReference>
<feature type="domain" description="AB hydrolase-1" evidence="1">
    <location>
        <begin position="40"/>
        <end position="289"/>
    </location>
</feature>
<dbReference type="InterPro" id="IPR000639">
    <property type="entry name" value="Epox_hydrolase-like"/>
</dbReference>
<dbReference type="PRINTS" id="PR00412">
    <property type="entry name" value="EPOXHYDRLASE"/>
</dbReference>
<evidence type="ECO:0000259" key="1">
    <source>
        <dbReference type="Pfam" id="PF00561"/>
    </source>
</evidence>
<gene>
    <name evidence="2" type="ORF">SAMN05421827_107129</name>
</gene>
<dbReference type="STRING" id="405671.SAMN05421827_107129"/>
<dbReference type="Proteomes" id="UP000199643">
    <property type="component" value="Unassembled WGS sequence"/>
</dbReference>
<dbReference type="GO" id="GO:0047372">
    <property type="term" value="F:monoacylglycerol lipase activity"/>
    <property type="evidence" value="ECO:0007669"/>
    <property type="project" value="TreeGrafter"/>
</dbReference>
<dbReference type="EMBL" id="FNCH01000007">
    <property type="protein sequence ID" value="SDG51249.1"/>
    <property type="molecule type" value="Genomic_DNA"/>
</dbReference>
<sequence length="309" mass="35091">MEQVYSDAQLIKHWPGFTNHVMEANGTQLHFVDSGGEGQVLICLPGWPQTWYSYRSVALPLADHFRVIVVDIRGMGSSATPPSGYDKKTMATDVYRLMALLGISKAHVLGHDIGGMVAASLAHNYPDVVERLILADGLHPNEGMMQMKLMPPPETFGEKIDHQQPYTWWMSFNQVKELPEKLLEGRYRYLLDWLFDYVMVDSSKMPDFERDVYASVYNQPERIRASNGWYQAFNQDIADAKNYSKLNMPVLGIASNVSSGFYQYSLPMIAENYQLVNLENTGHYMFEENSSGVYDAILKYLKNSSQGND</sequence>
<dbReference type="AlphaFoldDB" id="A0A1G7UVT6"/>
<dbReference type="InterPro" id="IPR029058">
    <property type="entry name" value="AB_hydrolase_fold"/>
</dbReference>
<reference evidence="3" key="1">
    <citation type="submission" date="2016-10" db="EMBL/GenBank/DDBJ databases">
        <authorList>
            <person name="Varghese N."/>
            <person name="Submissions S."/>
        </authorList>
    </citation>
    <scope>NUCLEOTIDE SEQUENCE [LARGE SCALE GENOMIC DNA]</scope>
    <source>
        <strain evidence="3">DSM 17933</strain>
    </source>
</reference>
<dbReference type="Gene3D" id="3.40.50.1820">
    <property type="entry name" value="alpha/beta hydrolase"/>
    <property type="match status" value="1"/>
</dbReference>
<dbReference type="PANTHER" id="PTHR43798">
    <property type="entry name" value="MONOACYLGLYCEROL LIPASE"/>
    <property type="match status" value="1"/>
</dbReference>
<dbReference type="InterPro" id="IPR050266">
    <property type="entry name" value="AB_hydrolase_sf"/>
</dbReference>
<keyword evidence="3" id="KW-1185">Reference proteome</keyword>
<proteinExistence type="predicted"/>
<dbReference type="GO" id="GO:0046464">
    <property type="term" value="P:acylglycerol catabolic process"/>
    <property type="evidence" value="ECO:0007669"/>
    <property type="project" value="TreeGrafter"/>
</dbReference>
<organism evidence="2 3">
    <name type="scientific">Pedobacter terrae</name>
    <dbReference type="NCBI Taxonomy" id="405671"/>
    <lineage>
        <taxon>Bacteria</taxon>
        <taxon>Pseudomonadati</taxon>
        <taxon>Bacteroidota</taxon>
        <taxon>Sphingobacteriia</taxon>
        <taxon>Sphingobacteriales</taxon>
        <taxon>Sphingobacteriaceae</taxon>
        <taxon>Pedobacter</taxon>
    </lineage>
</organism>
<accession>A0A1G7UVT6</accession>
<dbReference type="InterPro" id="IPR000073">
    <property type="entry name" value="AB_hydrolase_1"/>
</dbReference>
<dbReference type="PRINTS" id="PR00111">
    <property type="entry name" value="ABHYDROLASE"/>
</dbReference>
<dbReference type="OrthoDB" id="9773293at2"/>
<evidence type="ECO:0000313" key="2">
    <source>
        <dbReference type="EMBL" id="SDG51249.1"/>
    </source>
</evidence>
<evidence type="ECO:0000313" key="3">
    <source>
        <dbReference type="Proteomes" id="UP000199643"/>
    </source>
</evidence>
<dbReference type="Pfam" id="PF00561">
    <property type="entry name" value="Abhydrolase_1"/>
    <property type="match status" value="1"/>
</dbReference>
<dbReference type="GO" id="GO:0016020">
    <property type="term" value="C:membrane"/>
    <property type="evidence" value="ECO:0007669"/>
    <property type="project" value="TreeGrafter"/>
</dbReference>
<dbReference type="PANTHER" id="PTHR43798:SF33">
    <property type="entry name" value="HYDROLASE, PUTATIVE (AFU_ORTHOLOGUE AFUA_2G14860)-RELATED"/>
    <property type="match status" value="1"/>
</dbReference>
<name>A0A1G7UVT6_9SPHI</name>
<dbReference type="SUPFAM" id="SSF53474">
    <property type="entry name" value="alpha/beta-Hydrolases"/>
    <property type="match status" value="1"/>
</dbReference>
<protein>
    <submittedName>
        <fullName evidence="2">Pimeloyl-ACP methyl ester carboxylesterase</fullName>
    </submittedName>
</protein>